<dbReference type="EMBL" id="KK365236">
    <property type="protein sequence ID" value="KCZ79721.1"/>
    <property type="molecule type" value="Genomic_DNA"/>
</dbReference>
<evidence type="ECO:0000256" key="3">
    <source>
        <dbReference type="ARBA" id="ARBA00022679"/>
    </source>
</evidence>
<dbReference type="AlphaFoldDB" id="A0A059EYC9"/>
<sequence>MLLHFIAFLQIKCSGQQKNDEEITLEIQNLEVFYKFLVSNLTTISENERKNNIFKKIYIKSDQDTSPVVSNAIYLSEKLDHNNVLGNISHSIKNNILSLMSEDAKFTLSSYLKSDVNEMNLLEQLLEGISYIHSRNISHNNLNLENVFVNSDGILKIFIDEKSNEYLEANNLSNPQNSIGIAVDLESKRGLFFYEDEYKTMSLAEDIYSVGTVAANIFKCDEFLKWFLEAYESNKRFYYRCKDENEQREHQRDFNLQIKNELEKNMADHDIVELIISCFSFDYFERPTAEKLLESFKMIKSKNK</sequence>
<evidence type="ECO:0000313" key="11">
    <source>
        <dbReference type="Proteomes" id="UP000030655"/>
    </source>
</evidence>
<evidence type="ECO:0000256" key="6">
    <source>
        <dbReference type="ARBA" id="ARBA00022840"/>
    </source>
</evidence>
<keyword evidence="2 10" id="KW-0723">Serine/threonine-protein kinase</keyword>
<dbReference type="SMART" id="SM00220">
    <property type="entry name" value="S_TKc"/>
    <property type="match status" value="1"/>
</dbReference>
<dbReference type="HOGENOM" id="CLU_079665_0_0_1"/>
<dbReference type="PROSITE" id="PS50011">
    <property type="entry name" value="PROTEIN_KINASE_DOM"/>
    <property type="match status" value="1"/>
</dbReference>
<name>A0A059EYC9_9MICR</name>
<keyword evidence="6" id="KW-0067">ATP-binding</keyword>
<dbReference type="OrthoDB" id="3738511at2759"/>
<evidence type="ECO:0000256" key="8">
    <source>
        <dbReference type="ARBA" id="ARBA00048679"/>
    </source>
</evidence>
<dbReference type="PANTHER" id="PTHR24361:SF433">
    <property type="entry name" value="PROTEIN KINASE DOMAIN-CONTAINING PROTEIN"/>
    <property type="match status" value="1"/>
</dbReference>
<accession>A0A059EYC9</accession>
<reference evidence="11" key="1">
    <citation type="submission" date="2013-02" db="EMBL/GenBank/DDBJ databases">
        <authorList>
            <consortium name="The Broad Institute Genome Sequencing Platform"/>
            <person name="Cuomo C."/>
            <person name="Becnel J."/>
            <person name="Sanscrainte N."/>
            <person name="Walker B."/>
            <person name="Young S.K."/>
            <person name="Zeng Q."/>
            <person name="Gargeya S."/>
            <person name="Fitzgerald M."/>
            <person name="Haas B."/>
            <person name="Abouelleil A."/>
            <person name="Alvarado L."/>
            <person name="Arachchi H.M."/>
            <person name="Berlin A.M."/>
            <person name="Chapman S.B."/>
            <person name="Dewar J."/>
            <person name="Goldberg J."/>
            <person name="Griggs A."/>
            <person name="Gujja S."/>
            <person name="Hansen M."/>
            <person name="Howarth C."/>
            <person name="Imamovic A."/>
            <person name="Larimer J."/>
            <person name="McCowan C."/>
            <person name="Murphy C."/>
            <person name="Neiman D."/>
            <person name="Pearson M."/>
            <person name="Priest M."/>
            <person name="Roberts A."/>
            <person name="Saif S."/>
            <person name="Shea T."/>
            <person name="Sisk P."/>
            <person name="Sykes S."/>
            <person name="Wortman J."/>
            <person name="Nusbaum C."/>
            <person name="Birren B."/>
        </authorList>
    </citation>
    <scope>NUCLEOTIDE SEQUENCE [LARGE SCALE GENOMIC DNA]</scope>
    <source>
        <strain evidence="11">PRA339</strain>
    </source>
</reference>
<keyword evidence="4" id="KW-0547">Nucleotide-binding</keyword>
<dbReference type="GO" id="GO:0005524">
    <property type="term" value="F:ATP binding"/>
    <property type="evidence" value="ECO:0007669"/>
    <property type="project" value="UniProtKB-KW"/>
</dbReference>
<evidence type="ECO:0000256" key="5">
    <source>
        <dbReference type="ARBA" id="ARBA00022777"/>
    </source>
</evidence>
<feature type="domain" description="Protein kinase" evidence="9">
    <location>
        <begin position="1"/>
        <end position="299"/>
    </location>
</feature>
<dbReference type="SUPFAM" id="SSF56112">
    <property type="entry name" value="Protein kinase-like (PK-like)"/>
    <property type="match status" value="1"/>
</dbReference>
<keyword evidence="3" id="KW-0808">Transferase</keyword>
<dbReference type="GO" id="GO:0005737">
    <property type="term" value="C:cytoplasm"/>
    <property type="evidence" value="ECO:0007669"/>
    <property type="project" value="TreeGrafter"/>
</dbReference>
<evidence type="ECO:0000259" key="9">
    <source>
        <dbReference type="PROSITE" id="PS50011"/>
    </source>
</evidence>
<evidence type="ECO:0000256" key="7">
    <source>
        <dbReference type="ARBA" id="ARBA00047899"/>
    </source>
</evidence>
<reference evidence="10 11" key="2">
    <citation type="submission" date="2014-03" db="EMBL/GenBank/DDBJ databases">
        <title>The Genome Sequence of Anncaliia algerae insect isolate PRA339.</title>
        <authorList>
            <consortium name="The Broad Institute Genome Sequencing Platform"/>
            <consortium name="The Broad Institute Genome Sequencing Center for Infectious Disease"/>
            <person name="Cuomo C."/>
            <person name="Becnel J."/>
            <person name="Sanscrainte N."/>
            <person name="Walker B."/>
            <person name="Young S.K."/>
            <person name="Zeng Q."/>
            <person name="Gargeya S."/>
            <person name="Fitzgerald M."/>
            <person name="Haas B."/>
            <person name="Abouelleil A."/>
            <person name="Alvarado L."/>
            <person name="Arachchi H.M."/>
            <person name="Berlin A.M."/>
            <person name="Chapman S.B."/>
            <person name="Dewar J."/>
            <person name="Goldberg J."/>
            <person name="Griggs A."/>
            <person name="Gujja S."/>
            <person name="Hansen M."/>
            <person name="Howarth C."/>
            <person name="Imamovic A."/>
            <person name="Larimer J."/>
            <person name="McCowan C."/>
            <person name="Murphy C."/>
            <person name="Neiman D."/>
            <person name="Pearson M."/>
            <person name="Priest M."/>
            <person name="Roberts A."/>
            <person name="Saif S."/>
            <person name="Shea T."/>
            <person name="Sisk P."/>
            <person name="Sykes S."/>
            <person name="Wortman J."/>
            <person name="Nusbaum C."/>
            <person name="Birren B."/>
        </authorList>
    </citation>
    <scope>NUCLEOTIDE SEQUENCE [LARGE SCALE GENOMIC DNA]</scope>
    <source>
        <strain evidence="10 11">PRA339</strain>
    </source>
</reference>
<proteinExistence type="predicted"/>
<dbReference type="EC" id="2.7.11.1" evidence="1"/>
<evidence type="ECO:0000256" key="2">
    <source>
        <dbReference type="ARBA" id="ARBA00022527"/>
    </source>
</evidence>
<organism evidence="10 11">
    <name type="scientific">Anncaliia algerae PRA339</name>
    <dbReference type="NCBI Taxonomy" id="1288291"/>
    <lineage>
        <taxon>Eukaryota</taxon>
        <taxon>Fungi</taxon>
        <taxon>Fungi incertae sedis</taxon>
        <taxon>Microsporidia</taxon>
        <taxon>Tubulinosematoidea</taxon>
        <taxon>Tubulinosematidae</taxon>
        <taxon>Anncaliia</taxon>
    </lineage>
</organism>
<evidence type="ECO:0000313" key="10">
    <source>
        <dbReference type="EMBL" id="KCZ79721.1"/>
    </source>
</evidence>
<dbReference type="InterPro" id="IPR011009">
    <property type="entry name" value="Kinase-like_dom_sf"/>
</dbReference>
<gene>
    <name evidence="10" type="ORF">H312_02892</name>
</gene>
<dbReference type="Gene3D" id="1.10.510.10">
    <property type="entry name" value="Transferase(Phosphotransferase) domain 1"/>
    <property type="match status" value="1"/>
</dbReference>
<comment type="catalytic activity">
    <reaction evidence="7">
        <text>L-threonyl-[protein] + ATP = O-phospho-L-threonyl-[protein] + ADP + H(+)</text>
        <dbReference type="Rhea" id="RHEA:46608"/>
        <dbReference type="Rhea" id="RHEA-COMP:11060"/>
        <dbReference type="Rhea" id="RHEA-COMP:11605"/>
        <dbReference type="ChEBI" id="CHEBI:15378"/>
        <dbReference type="ChEBI" id="CHEBI:30013"/>
        <dbReference type="ChEBI" id="CHEBI:30616"/>
        <dbReference type="ChEBI" id="CHEBI:61977"/>
        <dbReference type="ChEBI" id="CHEBI:456216"/>
        <dbReference type="EC" id="2.7.11.1"/>
    </reaction>
</comment>
<dbReference type="InterPro" id="IPR053235">
    <property type="entry name" value="Ser_Thr_kinase"/>
</dbReference>
<dbReference type="STRING" id="1288291.A0A059EYC9"/>
<evidence type="ECO:0000256" key="1">
    <source>
        <dbReference type="ARBA" id="ARBA00012513"/>
    </source>
</evidence>
<dbReference type="Pfam" id="PF00069">
    <property type="entry name" value="Pkinase"/>
    <property type="match status" value="1"/>
</dbReference>
<evidence type="ECO:0000256" key="4">
    <source>
        <dbReference type="ARBA" id="ARBA00022741"/>
    </source>
</evidence>
<keyword evidence="5 10" id="KW-0418">Kinase</keyword>
<protein>
    <recommendedName>
        <fullName evidence="1">non-specific serine/threonine protein kinase</fullName>
        <ecNumber evidence="1">2.7.11.1</ecNumber>
    </recommendedName>
</protein>
<dbReference type="GO" id="GO:0004674">
    <property type="term" value="F:protein serine/threonine kinase activity"/>
    <property type="evidence" value="ECO:0007669"/>
    <property type="project" value="UniProtKB-KW"/>
</dbReference>
<dbReference type="Proteomes" id="UP000030655">
    <property type="component" value="Unassembled WGS sequence"/>
</dbReference>
<dbReference type="VEuPathDB" id="MicrosporidiaDB:H312_02892"/>
<comment type="catalytic activity">
    <reaction evidence="8">
        <text>L-seryl-[protein] + ATP = O-phospho-L-seryl-[protein] + ADP + H(+)</text>
        <dbReference type="Rhea" id="RHEA:17989"/>
        <dbReference type="Rhea" id="RHEA-COMP:9863"/>
        <dbReference type="Rhea" id="RHEA-COMP:11604"/>
        <dbReference type="ChEBI" id="CHEBI:15378"/>
        <dbReference type="ChEBI" id="CHEBI:29999"/>
        <dbReference type="ChEBI" id="CHEBI:30616"/>
        <dbReference type="ChEBI" id="CHEBI:83421"/>
        <dbReference type="ChEBI" id="CHEBI:456216"/>
        <dbReference type="EC" id="2.7.11.1"/>
    </reaction>
</comment>
<dbReference type="InterPro" id="IPR000719">
    <property type="entry name" value="Prot_kinase_dom"/>
</dbReference>
<dbReference type="PANTHER" id="PTHR24361">
    <property type="entry name" value="MITOGEN-ACTIVATED KINASE KINASE KINASE"/>
    <property type="match status" value="1"/>
</dbReference>
<keyword evidence="11" id="KW-1185">Reference proteome</keyword>